<keyword evidence="2" id="KW-0732">Signal</keyword>
<dbReference type="AlphaFoldDB" id="A0A2N1PI89"/>
<reference evidence="3 4" key="1">
    <citation type="journal article" date="2017" name="ISME J.">
        <title>Potential for microbial H2 and metal transformations associated with novel bacteria and archaea in deep terrestrial subsurface sediments.</title>
        <authorList>
            <person name="Hernsdorf A.W."/>
            <person name="Amano Y."/>
            <person name="Miyakawa K."/>
            <person name="Ise K."/>
            <person name="Suzuki Y."/>
            <person name="Anantharaman K."/>
            <person name="Probst A."/>
            <person name="Burstein D."/>
            <person name="Thomas B.C."/>
            <person name="Banfield J.F."/>
        </authorList>
    </citation>
    <scope>NUCLEOTIDE SEQUENCE [LARGE SCALE GENOMIC DNA]</scope>
    <source>
        <strain evidence="3">HGW-Wallbacteria-1</strain>
    </source>
</reference>
<accession>A0A2N1PI89</accession>
<evidence type="ECO:0000313" key="3">
    <source>
        <dbReference type="EMBL" id="PKK88053.1"/>
    </source>
</evidence>
<feature type="compositionally biased region" description="Gly residues" evidence="1">
    <location>
        <begin position="401"/>
        <end position="429"/>
    </location>
</feature>
<sequence length="556" mass="60639">MRRTLFAAALGLAVIAAPSLAATTELSLLVIDGKSGETVVTKGRSVQRYPVFNRQIACKGNEAHRKLSITTQRVNWARVSVEAYNGGRSRCDVRLAVNNIYYMPITGLRPGETQRGYVSIPADTLQNTSGREILMVCYLDNFERSSWVSVDFEIDTMSGNSPYPGGGYTPGPGNGGHPYPGGGYTPGPGNGGHPYPGNNAPDADYFIRRAKAESTYSRGDSILISGSRAIDSLRGIIRLAAEAYSATTVKTICDAMADPNRRFIDSPTLEEIKRAYDAMSRYTSGDYMLVRLSSRLYQVRRIMFMSAMAYSSSNATEIVTSLDRLSRSMALEIPMIDEIRKAYNMFSSYSAGDRMLIKIAPFIGDFRALDQMSDMAYSSSTRRAIEEIRDHVYTPGPSYPGSGGNYGGSHGGSYNGGSNHGGYSGGSHGGSHSNHGHGRSAGLESVEKISDDSLDAAPATSEAVEEALSAPTPETMKSFEQEIASDNSEINLSVEDIDTLNTERISDFITRFKDNKVKKSYHLRKVLKTLKEKLTAESFQEENDQARTLLNNLMAK</sequence>
<proteinExistence type="predicted"/>
<dbReference type="Proteomes" id="UP000233256">
    <property type="component" value="Unassembled WGS sequence"/>
</dbReference>
<name>A0A2N1PI89_9BACT</name>
<organism evidence="3 4">
    <name type="scientific">Candidatus Wallbacteria bacterium HGW-Wallbacteria-1</name>
    <dbReference type="NCBI Taxonomy" id="2013854"/>
    <lineage>
        <taxon>Bacteria</taxon>
        <taxon>Candidatus Walliibacteriota</taxon>
    </lineage>
</organism>
<feature type="region of interest" description="Disordered" evidence="1">
    <location>
        <begin position="392"/>
        <end position="473"/>
    </location>
</feature>
<feature type="chain" id="PRO_5014677631" evidence="2">
    <location>
        <begin position="22"/>
        <end position="556"/>
    </location>
</feature>
<comment type="caution">
    <text evidence="3">The sequence shown here is derived from an EMBL/GenBank/DDBJ whole genome shotgun (WGS) entry which is preliminary data.</text>
</comment>
<protein>
    <submittedName>
        <fullName evidence="3">Uncharacterized protein</fullName>
    </submittedName>
</protein>
<feature type="signal peptide" evidence="2">
    <location>
        <begin position="1"/>
        <end position="21"/>
    </location>
</feature>
<evidence type="ECO:0000256" key="1">
    <source>
        <dbReference type="SAM" id="MobiDB-lite"/>
    </source>
</evidence>
<dbReference type="EMBL" id="PGXC01000071">
    <property type="protein sequence ID" value="PKK88053.1"/>
    <property type="molecule type" value="Genomic_DNA"/>
</dbReference>
<evidence type="ECO:0000313" key="4">
    <source>
        <dbReference type="Proteomes" id="UP000233256"/>
    </source>
</evidence>
<gene>
    <name evidence="3" type="ORF">CVV64_20490</name>
</gene>
<evidence type="ECO:0000256" key="2">
    <source>
        <dbReference type="SAM" id="SignalP"/>
    </source>
</evidence>